<dbReference type="PANTHER" id="PTHR10151:SF120">
    <property type="entry name" value="BIS(5'-ADENOSYL)-TRIPHOSPHATASE"/>
    <property type="match status" value="1"/>
</dbReference>
<keyword evidence="2" id="KW-0472">Membrane</keyword>
<dbReference type="Pfam" id="PF01663">
    <property type="entry name" value="Phosphodiest"/>
    <property type="match status" value="1"/>
</dbReference>
<dbReference type="InterPro" id="IPR017850">
    <property type="entry name" value="Alkaline_phosphatase_core_sf"/>
</dbReference>
<gene>
    <name evidence="3" type="ORF">P167DRAFT_479179</name>
</gene>
<dbReference type="EMBL" id="ML119105">
    <property type="protein sequence ID" value="RPB17532.1"/>
    <property type="molecule type" value="Genomic_DNA"/>
</dbReference>
<feature type="region of interest" description="Disordered" evidence="1">
    <location>
        <begin position="619"/>
        <end position="688"/>
    </location>
</feature>
<dbReference type="CDD" id="cd16018">
    <property type="entry name" value="Enpp"/>
    <property type="match status" value="1"/>
</dbReference>
<dbReference type="Proteomes" id="UP000277580">
    <property type="component" value="Unassembled WGS sequence"/>
</dbReference>
<feature type="region of interest" description="Disordered" evidence="1">
    <location>
        <begin position="1"/>
        <end position="61"/>
    </location>
</feature>
<dbReference type="Gene3D" id="3.40.720.10">
    <property type="entry name" value="Alkaline Phosphatase, subunit A"/>
    <property type="match status" value="1"/>
</dbReference>
<evidence type="ECO:0000256" key="2">
    <source>
        <dbReference type="SAM" id="Phobius"/>
    </source>
</evidence>
<dbReference type="FunFam" id="3.30.1360.180:FF:000003">
    <property type="entry name" value="Type I phosphodiesterase/nucleotide pyrophosphatase family protein"/>
    <property type="match status" value="1"/>
</dbReference>
<dbReference type="AlphaFoldDB" id="A0A3N4L7R1"/>
<keyword evidence="2" id="KW-1133">Transmembrane helix</keyword>
<keyword evidence="4" id="KW-1185">Reference proteome</keyword>
<dbReference type="SUPFAM" id="SSF53649">
    <property type="entry name" value="Alkaline phosphatase-like"/>
    <property type="match status" value="1"/>
</dbReference>
<organism evidence="3 4">
    <name type="scientific">Morchella conica CCBAS932</name>
    <dbReference type="NCBI Taxonomy" id="1392247"/>
    <lineage>
        <taxon>Eukaryota</taxon>
        <taxon>Fungi</taxon>
        <taxon>Dikarya</taxon>
        <taxon>Ascomycota</taxon>
        <taxon>Pezizomycotina</taxon>
        <taxon>Pezizomycetes</taxon>
        <taxon>Pezizales</taxon>
        <taxon>Morchellaceae</taxon>
        <taxon>Morchella</taxon>
    </lineage>
</organism>
<evidence type="ECO:0000313" key="4">
    <source>
        <dbReference type="Proteomes" id="UP000277580"/>
    </source>
</evidence>
<sequence>MAPGLFSRRSYDADAPAYAAVPSNTSPRPRAHHSDSEATEDEEEAGGERDMEVLREEEEREKLLSGGQGLFGSIGRKVGNGSIKIGKKVRGMGRRKGVREVVAMMGGKRLGMEEGGEFGIGTGSDTGSDSEIEEDELLAEKLAYERKPRKPNGRSMLLVTSMLLTFLMLLIFASLSLSSHSPYPINPRPATLSNGTHAFRPTTILISLDGFRADFLSRHLTPTLTAFVASGLSPRFMTPSFPSVTFPNHWTLVTGLYPESHGIVGNSFFDPTIEKEFYYTDPARSHSPSWWGGEPIWSTAEKQGVKTAVHMWPGSEAADGWGISYLDRYNGSEVLSRKTARILELLDMGLVERPQLIAAYVPNIDSVGHKYGPNTTQTNDEIRSVDAMFAELLKGLDARNITELVNIVVVSDHGMASTSNDRLIYLDDIIDMSQISHTDGWPLYGLRPAPAVNISQLHETLKSEVATNAAKGDHHWDVFLRDEDMPARWHFSANPRIAPLWIVPETGYAIVTRKEFDVKTAPPGAKYAPAGLHGYDNMHPLMRAVFVARGPSFKHLHGSGGAWRLDEHDGGEEAGVKAGVVEEFGNVEVYRMLCNTLGLKEGAGGSNATLAGIEGLRLVSDNDGEEETPAKEDEVKGGSGEPKLPVPSSIAATKTQTPTQTPTQTTAAVKPTATMLPTDSTADEDSEANKQAMDWLDYVKMKAEKLKDALDKWWEGVWVDGGADIEVSG</sequence>
<dbReference type="PANTHER" id="PTHR10151">
    <property type="entry name" value="ECTONUCLEOTIDE PYROPHOSPHATASE/PHOSPHODIESTERASE"/>
    <property type="match status" value="1"/>
</dbReference>
<dbReference type="InParanoid" id="A0A3N4L7R1"/>
<evidence type="ECO:0000256" key="1">
    <source>
        <dbReference type="SAM" id="MobiDB-lite"/>
    </source>
</evidence>
<proteinExistence type="predicted"/>
<feature type="compositionally biased region" description="Low complexity" evidence="1">
    <location>
        <begin position="651"/>
        <end position="674"/>
    </location>
</feature>
<accession>A0A3N4L7R1</accession>
<feature type="transmembrane region" description="Helical" evidence="2">
    <location>
        <begin position="156"/>
        <end position="177"/>
    </location>
</feature>
<dbReference type="GO" id="GO:0017111">
    <property type="term" value="F:ribonucleoside triphosphate phosphatase activity"/>
    <property type="evidence" value="ECO:0007669"/>
    <property type="project" value="TreeGrafter"/>
</dbReference>
<dbReference type="InterPro" id="IPR002591">
    <property type="entry name" value="Phosphodiest/P_Trfase"/>
</dbReference>
<dbReference type="OrthoDB" id="415411at2759"/>
<feature type="compositionally biased region" description="Low complexity" evidence="1">
    <location>
        <begin position="13"/>
        <end position="23"/>
    </location>
</feature>
<dbReference type="FunCoup" id="A0A3N4L7R1">
    <property type="interactions" value="206"/>
</dbReference>
<dbReference type="GO" id="GO:0009141">
    <property type="term" value="P:nucleoside triphosphate metabolic process"/>
    <property type="evidence" value="ECO:0007669"/>
    <property type="project" value="TreeGrafter"/>
</dbReference>
<evidence type="ECO:0000313" key="3">
    <source>
        <dbReference type="EMBL" id="RPB17532.1"/>
    </source>
</evidence>
<dbReference type="Gene3D" id="3.30.1360.180">
    <property type="match status" value="1"/>
</dbReference>
<name>A0A3N4L7R1_9PEZI</name>
<protein>
    <submittedName>
        <fullName evidence="3">Phosphodiest-domain-containing protein</fullName>
    </submittedName>
</protein>
<reference evidence="3 4" key="1">
    <citation type="journal article" date="2018" name="Nat. Ecol. Evol.">
        <title>Pezizomycetes genomes reveal the molecular basis of ectomycorrhizal truffle lifestyle.</title>
        <authorList>
            <person name="Murat C."/>
            <person name="Payen T."/>
            <person name="Noel B."/>
            <person name="Kuo A."/>
            <person name="Morin E."/>
            <person name="Chen J."/>
            <person name="Kohler A."/>
            <person name="Krizsan K."/>
            <person name="Balestrini R."/>
            <person name="Da Silva C."/>
            <person name="Montanini B."/>
            <person name="Hainaut M."/>
            <person name="Levati E."/>
            <person name="Barry K.W."/>
            <person name="Belfiori B."/>
            <person name="Cichocki N."/>
            <person name="Clum A."/>
            <person name="Dockter R.B."/>
            <person name="Fauchery L."/>
            <person name="Guy J."/>
            <person name="Iotti M."/>
            <person name="Le Tacon F."/>
            <person name="Lindquist E.A."/>
            <person name="Lipzen A."/>
            <person name="Malagnac F."/>
            <person name="Mello A."/>
            <person name="Molinier V."/>
            <person name="Miyauchi S."/>
            <person name="Poulain J."/>
            <person name="Riccioni C."/>
            <person name="Rubini A."/>
            <person name="Sitrit Y."/>
            <person name="Splivallo R."/>
            <person name="Traeger S."/>
            <person name="Wang M."/>
            <person name="Zifcakova L."/>
            <person name="Wipf D."/>
            <person name="Zambonelli A."/>
            <person name="Paolocci F."/>
            <person name="Nowrousian M."/>
            <person name="Ottonello S."/>
            <person name="Baldrian P."/>
            <person name="Spatafora J.W."/>
            <person name="Henrissat B."/>
            <person name="Nagy L.G."/>
            <person name="Aury J.M."/>
            <person name="Wincker P."/>
            <person name="Grigoriev I.V."/>
            <person name="Bonfante P."/>
            <person name="Martin F.M."/>
        </authorList>
    </citation>
    <scope>NUCLEOTIDE SEQUENCE [LARGE SCALE GENOMIC DNA]</scope>
    <source>
        <strain evidence="3 4">CCBAS932</strain>
    </source>
</reference>
<dbReference type="GO" id="GO:0047429">
    <property type="term" value="F:nucleoside triphosphate diphosphatase activity"/>
    <property type="evidence" value="ECO:0007669"/>
    <property type="project" value="TreeGrafter"/>
</dbReference>
<keyword evidence="2" id="KW-0812">Transmembrane</keyword>
<dbReference type="STRING" id="1392247.A0A3N4L7R1"/>